<dbReference type="RefSeq" id="WP_060535144.1">
    <property type="nucleotide sequence ID" value="NZ_CP013023.1"/>
</dbReference>
<dbReference type="EMBL" id="CP013023">
    <property type="protein sequence ID" value="ANF97031.1"/>
    <property type="molecule type" value="Genomic_DNA"/>
</dbReference>
<dbReference type="Proteomes" id="UP000078148">
    <property type="component" value="Chromosome"/>
</dbReference>
<organism evidence="1 2">
    <name type="scientific">Paenibacillus bovis</name>
    <dbReference type="NCBI Taxonomy" id="1616788"/>
    <lineage>
        <taxon>Bacteria</taxon>
        <taxon>Bacillati</taxon>
        <taxon>Bacillota</taxon>
        <taxon>Bacilli</taxon>
        <taxon>Bacillales</taxon>
        <taxon>Paenibacillaceae</taxon>
        <taxon>Paenibacillus</taxon>
    </lineage>
</organism>
<dbReference type="AlphaFoldDB" id="A0A172ZHB6"/>
<protein>
    <submittedName>
        <fullName evidence="1">Uncharacterized protein</fullName>
    </submittedName>
</protein>
<gene>
    <name evidence="1" type="ORF">AR543_14145</name>
</gene>
<sequence>MVKKRYVEHTIISSEKKDDFGRQLAGVIVDYQNKGLECEIQYSLAGVPLREVGEWEVTVTSALIYSALVLGYRTEQGVSS</sequence>
<dbReference type="KEGG" id="pbv:AR543_14145"/>
<reference evidence="1 2" key="2">
    <citation type="journal article" date="2016" name="Int. J. Syst. Evol. Microbiol.">
        <title>Paenibacillus bovis sp. nov., isolated from raw yak (Bos grunniens) milk.</title>
        <authorList>
            <person name="Gao C."/>
            <person name="Han J."/>
            <person name="Liu Z."/>
            <person name="Xu X."/>
            <person name="Hang F."/>
            <person name="Wu Z."/>
        </authorList>
    </citation>
    <scope>NUCLEOTIDE SEQUENCE [LARGE SCALE GENOMIC DNA]</scope>
    <source>
        <strain evidence="1 2">BD3526</strain>
    </source>
</reference>
<evidence type="ECO:0000313" key="1">
    <source>
        <dbReference type="EMBL" id="ANF97031.1"/>
    </source>
</evidence>
<accession>A0A172ZHB6</accession>
<reference evidence="2" key="1">
    <citation type="submission" date="2015-10" db="EMBL/GenBank/DDBJ databases">
        <title>Genome of Paenibacillus bovis sp. nov.</title>
        <authorList>
            <person name="Wu Z."/>
            <person name="Gao C."/>
            <person name="Liu Z."/>
            <person name="Zheng H."/>
        </authorList>
    </citation>
    <scope>NUCLEOTIDE SEQUENCE [LARGE SCALE GENOMIC DNA]</scope>
    <source>
        <strain evidence="2">BD3526</strain>
    </source>
</reference>
<proteinExistence type="predicted"/>
<keyword evidence="2" id="KW-1185">Reference proteome</keyword>
<dbReference type="STRING" id="1616788.AR543_14145"/>
<evidence type="ECO:0000313" key="2">
    <source>
        <dbReference type="Proteomes" id="UP000078148"/>
    </source>
</evidence>
<name>A0A172ZHB6_9BACL</name>